<protein>
    <submittedName>
        <fullName evidence="3">Glycine/D-amino acid oxidase</fullName>
    </submittedName>
</protein>
<dbReference type="GO" id="GO:0016491">
    <property type="term" value="F:oxidoreductase activity"/>
    <property type="evidence" value="ECO:0007669"/>
    <property type="project" value="UniProtKB-KW"/>
</dbReference>
<evidence type="ECO:0000313" key="3">
    <source>
        <dbReference type="EMBL" id="ARU58016.1"/>
    </source>
</evidence>
<dbReference type="Proteomes" id="UP000196027">
    <property type="component" value="Chromosome"/>
</dbReference>
<proteinExistence type="predicted"/>
<gene>
    <name evidence="3" type="ORF">OLMES_3997</name>
</gene>
<reference evidence="3 4" key="1">
    <citation type="submission" date="2017-05" db="EMBL/GenBank/DDBJ databases">
        <title>Genomic insights into alkan degradation activity of Oleiphilus messinensis.</title>
        <authorList>
            <person name="Kozyavkin S.A."/>
            <person name="Slesarev A.I."/>
            <person name="Golyshin P.N."/>
            <person name="Korzhenkov A."/>
            <person name="Golyshina O.N."/>
            <person name="Toshchakov S.V."/>
        </authorList>
    </citation>
    <scope>NUCLEOTIDE SEQUENCE [LARGE SCALE GENOMIC DNA]</scope>
    <source>
        <strain evidence="3 4">ME102</strain>
    </source>
</reference>
<dbReference type="Pfam" id="PF01266">
    <property type="entry name" value="DAO"/>
    <property type="match status" value="1"/>
</dbReference>
<dbReference type="OrthoDB" id="9774591at2"/>
<dbReference type="EMBL" id="CP021425">
    <property type="protein sequence ID" value="ARU58016.1"/>
    <property type="molecule type" value="Genomic_DNA"/>
</dbReference>
<evidence type="ECO:0000256" key="1">
    <source>
        <dbReference type="ARBA" id="ARBA00023002"/>
    </source>
</evidence>
<dbReference type="AlphaFoldDB" id="A0A1Y0IE09"/>
<name>A0A1Y0IE09_9GAMM</name>
<dbReference type="GO" id="GO:0005737">
    <property type="term" value="C:cytoplasm"/>
    <property type="evidence" value="ECO:0007669"/>
    <property type="project" value="TreeGrafter"/>
</dbReference>
<organism evidence="3 4">
    <name type="scientific">Oleiphilus messinensis</name>
    <dbReference type="NCBI Taxonomy" id="141451"/>
    <lineage>
        <taxon>Bacteria</taxon>
        <taxon>Pseudomonadati</taxon>
        <taxon>Pseudomonadota</taxon>
        <taxon>Gammaproteobacteria</taxon>
        <taxon>Oceanospirillales</taxon>
        <taxon>Oleiphilaceae</taxon>
        <taxon>Oleiphilus</taxon>
    </lineage>
</organism>
<dbReference type="Gene3D" id="3.30.9.10">
    <property type="entry name" value="D-Amino Acid Oxidase, subunit A, domain 2"/>
    <property type="match status" value="1"/>
</dbReference>
<dbReference type="InterPro" id="IPR036188">
    <property type="entry name" value="FAD/NAD-bd_sf"/>
</dbReference>
<dbReference type="PANTHER" id="PTHR13847:SF287">
    <property type="entry name" value="FAD-DEPENDENT OXIDOREDUCTASE DOMAIN-CONTAINING PROTEIN 1"/>
    <property type="match status" value="1"/>
</dbReference>
<dbReference type="PANTHER" id="PTHR13847">
    <property type="entry name" value="SARCOSINE DEHYDROGENASE-RELATED"/>
    <property type="match status" value="1"/>
</dbReference>
<evidence type="ECO:0000259" key="2">
    <source>
        <dbReference type="Pfam" id="PF01266"/>
    </source>
</evidence>
<feature type="domain" description="FAD dependent oxidoreductase" evidence="2">
    <location>
        <begin position="5"/>
        <end position="369"/>
    </location>
</feature>
<evidence type="ECO:0000313" key="4">
    <source>
        <dbReference type="Proteomes" id="UP000196027"/>
    </source>
</evidence>
<dbReference type="RefSeq" id="WP_157678408.1">
    <property type="nucleotide sequence ID" value="NZ_CP021425.1"/>
</dbReference>
<dbReference type="Gene3D" id="3.50.50.60">
    <property type="entry name" value="FAD/NAD(P)-binding domain"/>
    <property type="match status" value="1"/>
</dbReference>
<keyword evidence="4" id="KW-1185">Reference proteome</keyword>
<dbReference type="SUPFAM" id="SSF54373">
    <property type="entry name" value="FAD-linked reductases, C-terminal domain"/>
    <property type="match status" value="1"/>
</dbReference>
<dbReference type="InterPro" id="IPR006076">
    <property type="entry name" value="FAD-dep_OxRdtase"/>
</dbReference>
<accession>A0A1Y0IE09</accession>
<dbReference type="KEGG" id="ome:OLMES_3997"/>
<sequence>MNFETIIIGGGIIGCATAHYLARSRGQRVALIEQNLIGSGTTSQAASMLIRSRPDPTLAAMVNETFATLKQLQDELEDDLGYREVGCLHVGNKPDTRSIVQQNADAARAAGINIEALSPAEARKCCPWLNIDSSAALRFCPEDGYIDGYQLAMAYARQARKRGVTIFQNMRVEQLLTSPTGEKQNKRISGITLANGEQLFCDKLVLTGGPWTTRLAAQLDILLPMAPVRSQYWITTPDQRFPSASPMTILPDAKAYTRPEVGALLFGLRDNQSVVAAPEDLPSHIHSFQFDADTEGLQALEDGYADLIELIPALETAALHQYISGVSSYTPDGRYIIGATTINGLYVGTGCCGAGVAMSAGFGRILAELVLDQTPFVPIDTFNPNRFPLADPFSRSFRQECAQARSRKR</sequence>
<keyword evidence="1" id="KW-0560">Oxidoreductase</keyword>
<dbReference type="SUPFAM" id="SSF51905">
    <property type="entry name" value="FAD/NAD(P)-binding domain"/>
    <property type="match status" value="1"/>
</dbReference>